<sequence length="218" mass="23800">MLLAACEQDRARTCTKSGFSMSHPSFFSVAGTGPAAAPGATPQTSATATPGASPSQNPTHEIFPRPFNGRCKYKSGRCMNERTLKENGQPHTLCEDHRVLHNKNQRKSDTKRRRLRKGMAPFAPTMAQPTEYRSAGSTYSSDPEDARSNEELSDDDSNNATHNTTYDHAMLRPPLPGDLLHYPATAPTTPSASSDTPTVEWSTEEITMLHSLLGIRQA</sequence>
<feature type="compositionally biased region" description="Low complexity" evidence="1">
    <location>
        <begin position="32"/>
        <end position="56"/>
    </location>
</feature>
<reference evidence="2 3" key="1">
    <citation type="submission" date="2019-07" db="EMBL/GenBank/DDBJ databases">
        <title>Genomics analysis of Aphanomyces spp. identifies a new class of oomycete effector associated with host adaptation.</title>
        <authorList>
            <person name="Gaulin E."/>
        </authorList>
    </citation>
    <scope>NUCLEOTIDE SEQUENCE [LARGE SCALE GENOMIC DNA]</scope>
    <source>
        <strain evidence="2 3">ATCC 201684</strain>
    </source>
</reference>
<evidence type="ECO:0000313" key="3">
    <source>
        <dbReference type="Proteomes" id="UP000481153"/>
    </source>
</evidence>
<evidence type="ECO:0000256" key="1">
    <source>
        <dbReference type="SAM" id="MobiDB-lite"/>
    </source>
</evidence>
<dbReference type="Proteomes" id="UP000481153">
    <property type="component" value="Unassembled WGS sequence"/>
</dbReference>
<keyword evidence="3" id="KW-1185">Reference proteome</keyword>
<feature type="region of interest" description="Disordered" evidence="1">
    <location>
        <begin position="32"/>
        <end position="66"/>
    </location>
</feature>
<proteinExistence type="predicted"/>
<protein>
    <submittedName>
        <fullName evidence="2">Uncharacterized protein</fullName>
    </submittedName>
</protein>
<organism evidence="2 3">
    <name type="scientific">Aphanomyces euteiches</name>
    <dbReference type="NCBI Taxonomy" id="100861"/>
    <lineage>
        <taxon>Eukaryota</taxon>
        <taxon>Sar</taxon>
        <taxon>Stramenopiles</taxon>
        <taxon>Oomycota</taxon>
        <taxon>Saprolegniomycetes</taxon>
        <taxon>Saprolegniales</taxon>
        <taxon>Verrucalvaceae</taxon>
        <taxon>Aphanomyces</taxon>
    </lineage>
</organism>
<evidence type="ECO:0000313" key="2">
    <source>
        <dbReference type="EMBL" id="KAF0729262.1"/>
    </source>
</evidence>
<feature type="compositionally biased region" description="Basic residues" evidence="1">
    <location>
        <begin position="100"/>
        <end position="117"/>
    </location>
</feature>
<gene>
    <name evidence="2" type="ORF">Ae201684_013011</name>
</gene>
<name>A0A6G0WPJ0_9STRA</name>
<dbReference type="EMBL" id="VJMJ01000166">
    <property type="protein sequence ID" value="KAF0729262.1"/>
    <property type="molecule type" value="Genomic_DNA"/>
</dbReference>
<accession>A0A6G0WPJ0</accession>
<feature type="region of interest" description="Disordered" evidence="1">
    <location>
        <begin position="95"/>
        <end position="167"/>
    </location>
</feature>
<comment type="caution">
    <text evidence="2">The sequence shown here is derived from an EMBL/GenBank/DDBJ whole genome shotgun (WGS) entry which is preliminary data.</text>
</comment>
<dbReference type="AlphaFoldDB" id="A0A6G0WPJ0"/>
<dbReference type="VEuPathDB" id="FungiDB:AeMF1_014993"/>